<comment type="caution">
    <text evidence="2">The sequence shown here is derived from an EMBL/GenBank/DDBJ whole genome shotgun (WGS) entry which is preliminary data.</text>
</comment>
<reference evidence="2 3" key="1">
    <citation type="journal article" date="2020" name="Fungal Divers.">
        <title>Resolving the Mortierellaceae phylogeny through synthesis of multi-gene phylogenetics and phylogenomics.</title>
        <authorList>
            <person name="Vandepol N."/>
            <person name="Liber J."/>
            <person name="Desiro A."/>
            <person name="Na H."/>
            <person name="Kennedy M."/>
            <person name="Barry K."/>
            <person name="Grigoriev I.V."/>
            <person name="Miller A.N."/>
            <person name="O'Donnell K."/>
            <person name="Stajich J.E."/>
            <person name="Bonito G."/>
        </authorList>
    </citation>
    <scope>NUCLEOTIDE SEQUENCE [LARGE SCALE GENOMIC DNA]</scope>
    <source>
        <strain evidence="2 3">AD045</strain>
    </source>
</reference>
<gene>
    <name evidence="2" type="ORF">BGZ96_005288</name>
</gene>
<evidence type="ECO:0000313" key="2">
    <source>
        <dbReference type="EMBL" id="KAG0272518.1"/>
    </source>
</evidence>
<keyword evidence="1" id="KW-0812">Transmembrane</keyword>
<keyword evidence="1" id="KW-1133">Transmembrane helix</keyword>
<evidence type="ECO:0000313" key="3">
    <source>
        <dbReference type="Proteomes" id="UP001194696"/>
    </source>
</evidence>
<keyword evidence="3" id="KW-1185">Reference proteome</keyword>
<protein>
    <submittedName>
        <fullName evidence="2">Uncharacterized protein</fullName>
    </submittedName>
</protein>
<evidence type="ECO:0000256" key="1">
    <source>
        <dbReference type="SAM" id="Phobius"/>
    </source>
</evidence>
<sequence>MGFIGAYKQDPKLVTKFVTFFVIGSIVWAVLEIIEMAIQVSAYSNLCGYYYYACGFNWAVWIVIFLLGLGFQYYFACCLVSYQRDLLAKLNGDVDGNRAVEMV</sequence>
<feature type="transmembrane region" description="Helical" evidence="1">
    <location>
        <begin position="17"/>
        <end position="38"/>
    </location>
</feature>
<dbReference type="EMBL" id="JAAAIM010002472">
    <property type="protein sequence ID" value="KAG0272518.1"/>
    <property type="molecule type" value="Genomic_DNA"/>
</dbReference>
<organism evidence="2 3">
    <name type="scientific">Linnemannia gamsii</name>
    <dbReference type="NCBI Taxonomy" id="64522"/>
    <lineage>
        <taxon>Eukaryota</taxon>
        <taxon>Fungi</taxon>
        <taxon>Fungi incertae sedis</taxon>
        <taxon>Mucoromycota</taxon>
        <taxon>Mortierellomycotina</taxon>
        <taxon>Mortierellomycetes</taxon>
        <taxon>Mortierellales</taxon>
        <taxon>Mortierellaceae</taxon>
        <taxon>Linnemannia</taxon>
    </lineage>
</organism>
<accession>A0ABQ7JHF6</accession>
<name>A0ABQ7JHF6_9FUNG</name>
<keyword evidence="1" id="KW-0472">Membrane</keyword>
<feature type="transmembrane region" description="Helical" evidence="1">
    <location>
        <begin position="58"/>
        <end position="82"/>
    </location>
</feature>
<dbReference type="Proteomes" id="UP001194696">
    <property type="component" value="Unassembled WGS sequence"/>
</dbReference>
<proteinExistence type="predicted"/>